<dbReference type="AlphaFoldDB" id="A0A0M0J3G8"/>
<gene>
    <name evidence="2" type="ORF">Ctob_001974</name>
</gene>
<evidence type="ECO:0000313" key="3">
    <source>
        <dbReference type="Proteomes" id="UP000037460"/>
    </source>
</evidence>
<dbReference type="InterPro" id="IPR029026">
    <property type="entry name" value="tRNA_m1G_MTases_N"/>
</dbReference>
<organism evidence="2 3">
    <name type="scientific">Chrysochromulina tobinii</name>
    <dbReference type="NCBI Taxonomy" id="1460289"/>
    <lineage>
        <taxon>Eukaryota</taxon>
        <taxon>Haptista</taxon>
        <taxon>Haptophyta</taxon>
        <taxon>Prymnesiophyceae</taxon>
        <taxon>Prymnesiales</taxon>
        <taxon>Chrysochromulinaceae</taxon>
        <taxon>Chrysochromulina</taxon>
    </lineage>
</organism>
<keyword evidence="3" id="KW-1185">Reference proteome</keyword>
<proteinExistence type="predicted"/>
<evidence type="ECO:0000256" key="1">
    <source>
        <dbReference type="SAM" id="MobiDB-lite"/>
    </source>
</evidence>
<comment type="caution">
    <text evidence="2">The sequence shown here is derived from an EMBL/GenBank/DDBJ whole genome shotgun (WGS) entry which is preliminary data.</text>
</comment>
<dbReference type="Proteomes" id="UP000037460">
    <property type="component" value="Unassembled WGS sequence"/>
</dbReference>
<name>A0A0M0J3G8_9EUKA</name>
<dbReference type="EMBL" id="JWZX01003389">
    <property type="protein sequence ID" value="KOO21106.1"/>
    <property type="molecule type" value="Genomic_DNA"/>
</dbReference>
<protein>
    <submittedName>
        <fullName evidence="2">RNA superfamily protein</fullName>
    </submittedName>
</protein>
<dbReference type="OrthoDB" id="241340at2759"/>
<accession>A0A0M0J3G8</accession>
<evidence type="ECO:0000313" key="2">
    <source>
        <dbReference type="EMBL" id="KOO21106.1"/>
    </source>
</evidence>
<feature type="region of interest" description="Disordered" evidence="1">
    <location>
        <begin position="70"/>
        <end position="96"/>
    </location>
</feature>
<reference evidence="3" key="1">
    <citation type="journal article" date="2015" name="PLoS Genet.">
        <title>Genome Sequence and Transcriptome Analyses of Chrysochromulina tobin: Metabolic Tools for Enhanced Algal Fitness in the Prominent Order Prymnesiales (Haptophyceae).</title>
        <authorList>
            <person name="Hovde B.T."/>
            <person name="Deodato C.R."/>
            <person name="Hunsperger H.M."/>
            <person name="Ryken S.A."/>
            <person name="Yost W."/>
            <person name="Jha R.K."/>
            <person name="Patterson J."/>
            <person name="Monnat R.J. Jr."/>
            <person name="Barlow S.B."/>
            <person name="Starkenburg S.R."/>
            <person name="Cattolico R.A."/>
        </authorList>
    </citation>
    <scope>NUCLEOTIDE SEQUENCE</scope>
    <source>
        <strain evidence="3">CCMP291</strain>
    </source>
</reference>
<sequence length="96" mass="10662">MYGFTESFNVSVAAALVLQRLLDAAHESRGQLPAAELAALRLQWYTELARSDEQLRTFLELARAGGAAPFADTRRPEAHRAEQRADGLRKASFQCE</sequence>
<feature type="compositionally biased region" description="Basic and acidic residues" evidence="1">
    <location>
        <begin position="72"/>
        <end position="89"/>
    </location>
</feature>
<dbReference type="Gene3D" id="3.40.1280.10">
    <property type="match status" value="1"/>
</dbReference>